<keyword evidence="1 3" id="KW-0728">SH3 domain</keyword>
<dbReference type="InterPro" id="IPR035549">
    <property type="entry name" value="Bem1/Scd2_SH3_2"/>
</dbReference>
<dbReference type="SUPFAM" id="SSF64268">
    <property type="entry name" value="PX domain"/>
    <property type="match status" value="1"/>
</dbReference>
<dbReference type="GO" id="GO:1902494">
    <property type="term" value="C:catalytic complex"/>
    <property type="evidence" value="ECO:0007669"/>
    <property type="project" value="UniProtKB-ARBA"/>
</dbReference>
<dbReference type="FunFam" id="3.30.1520.10:FF:000050">
    <property type="entry name" value="Related to Protein scd2/ral3"/>
    <property type="match status" value="1"/>
</dbReference>
<feature type="domain" description="SH3" evidence="5">
    <location>
        <begin position="165"/>
        <end position="227"/>
    </location>
</feature>
<evidence type="ECO:0000256" key="4">
    <source>
        <dbReference type="SAM" id="MobiDB-lite"/>
    </source>
</evidence>
<dbReference type="InterPro" id="IPR035548">
    <property type="entry name" value="Bem1/Scd2_SH3_1"/>
</dbReference>
<dbReference type="SMART" id="SM00326">
    <property type="entry name" value="SH3"/>
    <property type="match status" value="2"/>
</dbReference>
<evidence type="ECO:0000256" key="1">
    <source>
        <dbReference type="ARBA" id="ARBA00022443"/>
    </source>
</evidence>
<dbReference type="SMART" id="SM00312">
    <property type="entry name" value="PX"/>
    <property type="match status" value="1"/>
</dbReference>
<feature type="compositionally biased region" description="Low complexity" evidence="4">
    <location>
        <begin position="515"/>
        <end position="552"/>
    </location>
</feature>
<sequence>MKGLKEFRRSLNKDRSSGGKPAGSAQSPSTFTGVKSAVTIQPPKLVIRAIKDYRSTAPHELSFHKGDFFHVTSESSTNPDWFEACNPISNARGLVPASHFDVLSKSSRAAATSAAGPGAVSPTLGSGGPTSPNFASQQAAGPTASSMYGRAAGAAVAGKGGAAGGGGLYAVVKYNFVAERADELEAKAGEPIIVIAQSNYEWFVAKPIGRLGGPGLIPVTFVEIKDLVTGRPVEDVQELIESGVVPKVEEWKKMTAEYKKNTIPLGRFDFPQPQQPPHHQAGISPYGNPSAGSSTSFGTHSFSQLHQQQDLPTPPPKDGLYDSSGGPLGGQYAHNHDGHSSSPAAAAAGMDPMSELPPGMSPGEPLPTGIITSAAVDSFHFEQGDYWFRIQATHVAGPSDSAPLHAPRAPEGEERDLILYRLYEDFYEFQIALLDHFPSEAGRETDDNGHSSERILPLMPGPLDEVDDLVTSQRRVDLDQYIVELCALPEYIMRSELVRLFFEPRPGDHCTTHPARGGSQAAAGEARGSASAYSGGGHQAHPSISSSSQHHSQPTKEALHSNGIHKYSEDQPVGRSSGTSGVDTLLDSTRNLSLGSDAHVRTTTSSSPRTSSSHARAPSHPSLPAAAPAASGAATPAYHRIKVSPLHDKEMVFALRMPPQPPFDSLLEKVRERIGDGVQALYTRDDGAGRIRNDEELARWLRDVTEKGGKVMLYAE</sequence>
<dbReference type="EMBL" id="KE361638">
    <property type="protein sequence ID" value="EPQ27655.1"/>
    <property type="molecule type" value="Genomic_DNA"/>
</dbReference>
<evidence type="ECO:0000313" key="7">
    <source>
        <dbReference type="EMBL" id="EPQ27655.1"/>
    </source>
</evidence>
<feature type="compositionally biased region" description="Polar residues" evidence="4">
    <location>
        <begin position="574"/>
        <end position="594"/>
    </location>
</feature>
<protein>
    <recommendedName>
        <fullName evidence="9">Protein scd2/ral3</fullName>
    </recommendedName>
</protein>
<keyword evidence="2" id="KW-0677">Repeat</keyword>
<dbReference type="PROSITE" id="PS50195">
    <property type="entry name" value="PX"/>
    <property type="match status" value="1"/>
</dbReference>
<dbReference type="AlphaFoldDB" id="A0A061H6L8"/>
<feature type="region of interest" description="Disordered" evidence="4">
    <location>
        <begin position="511"/>
        <end position="631"/>
    </location>
</feature>
<feature type="compositionally biased region" description="Low complexity" evidence="4">
    <location>
        <begin position="602"/>
        <end position="631"/>
    </location>
</feature>
<dbReference type="GeneID" id="19318893"/>
<dbReference type="CDD" id="cd06890">
    <property type="entry name" value="PX_Bem1p"/>
    <property type="match status" value="1"/>
</dbReference>
<gene>
    <name evidence="7" type="ORF">PFL1_04793</name>
</gene>
<dbReference type="eggNOG" id="KOG4773">
    <property type="taxonomic scope" value="Eukaryota"/>
</dbReference>
<dbReference type="GO" id="GO:0051130">
    <property type="term" value="P:positive regulation of cellular component organization"/>
    <property type="evidence" value="ECO:0007669"/>
    <property type="project" value="UniProtKB-ARBA"/>
</dbReference>
<name>A0A061H6L8_9BASI</name>
<dbReference type="Proteomes" id="UP000053664">
    <property type="component" value="Unassembled WGS sequence"/>
</dbReference>
<dbReference type="PANTHER" id="PTHR15706">
    <property type="entry name" value="SH3 MULTIPLE DOMAIN"/>
    <property type="match status" value="1"/>
</dbReference>
<organism evidence="7 8">
    <name type="scientific">Pseudozyma flocculosa PF-1</name>
    <dbReference type="NCBI Taxonomy" id="1277687"/>
    <lineage>
        <taxon>Eukaryota</taxon>
        <taxon>Fungi</taxon>
        <taxon>Dikarya</taxon>
        <taxon>Basidiomycota</taxon>
        <taxon>Ustilaginomycotina</taxon>
        <taxon>Ustilaginomycetes</taxon>
        <taxon>Ustilaginales</taxon>
        <taxon>Ustilaginaceae</taxon>
        <taxon>Pseudozyma</taxon>
    </lineage>
</organism>
<dbReference type="Pfam" id="PF00787">
    <property type="entry name" value="PX"/>
    <property type="match status" value="1"/>
</dbReference>
<evidence type="ECO:0000259" key="5">
    <source>
        <dbReference type="PROSITE" id="PS50002"/>
    </source>
</evidence>
<dbReference type="PROSITE" id="PS50002">
    <property type="entry name" value="SH3"/>
    <property type="match status" value="2"/>
</dbReference>
<dbReference type="InterPro" id="IPR001683">
    <property type="entry name" value="PX_dom"/>
</dbReference>
<feature type="domain" description="SH3" evidence="5">
    <location>
        <begin position="42"/>
        <end position="105"/>
    </location>
</feature>
<feature type="compositionally biased region" description="Polar residues" evidence="4">
    <location>
        <begin position="129"/>
        <end position="140"/>
    </location>
</feature>
<dbReference type="CDD" id="cd11879">
    <property type="entry name" value="SH3_Bem1p_2"/>
    <property type="match status" value="1"/>
</dbReference>
<dbReference type="GO" id="GO:0005938">
    <property type="term" value="C:cell cortex"/>
    <property type="evidence" value="ECO:0007669"/>
    <property type="project" value="UniProtKB-ARBA"/>
</dbReference>
<feature type="compositionally biased region" description="Low complexity" evidence="4">
    <location>
        <begin position="290"/>
        <end position="303"/>
    </location>
</feature>
<dbReference type="InterPro" id="IPR036871">
    <property type="entry name" value="PX_dom_sf"/>
</dbReference>
<dbReference type="RefSeq" id="XP_007880512.1">
    <property type="nucleotide sequence ID" value="XM_007882321.1"/>
</dbReference>
<dbReference type="OrthoDB" id="548867at2759"/>
<dbReference type="InterPro" id="IPR001452">
    <property type="entry name" value="SH3_domain"/>
</dbReference>
<dbReference type="InterPro" id="IPR051228">
    <property type="entry name" value="NADPH_Oxidase/PX-Domain"/>
</dbReference>
<dbReference type="FunFam" id="2.30.30.40:FF:000093">
    <property type="entry name" value="Protein kinase activator Bem1"/>
    <property type="match status" value="1"/>
</dbReference>
<dbReference type="Gene3D" id="3.30.1520.10">
    <property type="entry name" value="Phox-like domain"/>
    <property type="match status" value="1"/>
</dbReference>
<feature type="compositionally biased region" description="Polar residues" evidence="4">
    <location>
        <begin position="24"/>
        <end position="33"/>
    </location>
</feature>
<evidence type="ECO:0008006" key="9">
    <source>
        <dbReference type="Google" id="ProtNLM"/>
    </source>
</evidence>
<dbReference type="HOGENOM" id="CLU_014957_0_0_1"/>
<feature type="region of interest" description="Disordered" evidence="4">
    <location>
        <begin position="264"/>
        <end position="354"/>
    </location>
</feature>
<dbReference type="GO" id="GO:0035091">
    <property type="term" value="F:phosphatidylinositol binding"/>
    <property type="evidence" value="ECO:0007669"/>
    <property type="project" value="InterPro"/>
</dbReference>
<dbReference type="PANTHER" id="PTHR15706:SF2">
    <property type="entry name" value="SH3 AND PX DOMAIN-CONTAINING PROTEIN 2A"/>
    <property type="match status" value="1"/>
</dbReference>
<dbReference type="InterPro" id="IPR035550">
    <property type="entry name" value="Bem1/Scd2_PX"/>
</dbReference>
<evidence type="ECO:0000256" key="3">
    <source>
        <dbReference type="PROSITE-ProRule" id="PRU00192"/>
    </source>
</evidence>
<feature type="compositionally biased region" description="Low complexity" evidence="4">
    <location>
        <begin position="340"/>
        <end position="354"/>
    </location>
</feature>
<evidence type="ECO:0000259" key="6">
    <source>
        <dbReference type="PROSITE" id="PS50195"/>
    </source>
</evidence>
<accession>A0A061H6L8</accession>
<dbReference type="KEGG" id="pfp:PFL1_04793"/>
<proteinExistence type="predicted"/>
<dbReference type="GO" id="GO:0000747">
    <property type="term" value="P:conjugation with cellular fusion"/>
    <property type="evidence" value="ECO:0007669"/>
    <property type="project" value="TreeGrafter"/>
</dbReference>
<feature type="region of interest" description="Disordered" evidence="4">
    <location>
        <begin position="113"/>
        <end position="140"/>
    </location>
</feature>
<feature type="compositionally biased region" description="Basic and acidic residues" evidence="4">
    <location>
        <begin position="1"/>
        <end position="17"/>
    </location>
</feature>
<dbReference type="SUPFAM" id="SSF50044">
    <property type="entry name" value="SH3-domain"/>
    <property type="match status" value="2"/>
</dbReference>
<dbReference type="Pfam" id="PF00018">
    <property type="entry name" value="SH3_1"/>
    <property type="match status" value="2"/>
</dbReference>
<reference evidence="7 8" key="1">
    <citation type="journal article" date="2013" name="Plant Cell">
        <title>The transition from a phytopathogenic smut ancestor to an anamorphic biocontrol agent deciphered by comparative whole-genome analysis.</title>
        <authorList>
            <person name="Lefebvre F."/>
            <person name="Joly D.L."/>
            <person name="Labbe C."/>
            <person name="Teichmann B."/>
            <person name="Linning R."/>
            <person name="Belzile F."/>
            <person name="Bakkeren G."/>
            <person name="Belanger R.R."/>
        </authorList>
    </citation>
    <scope>NUCLEOTIDE SEQUENCE [LARGE SCALE GENOMIC DNA]</scope>
    <source>
        <strain evidence="7 8">PF-1</strain>
    </source>
</reference>
<dbReference type="InterPro" id="IPR036028">
    <property type="entry name" value="SH3-like_dom_sf"/>
</dbReference>
<dbReference type="Gene3D" id="2.30.30.40">
    <property type="entry name" value="SH3 Domains"/>
    <property type="match status" value="2"/>
</dbReference>
<dbReference type="GO" id="GO:0043332">
    <property type="term" value="C:mating projection tip"/>
    <property type="evidence" value="ECO:0007669"/>
    <property type="project" value="TreeGrafter"/>
</dbReference>
<dbReference type="GO" id="GO:0030674">
    <property type="term" value="F:protein-macromolecule adaptor activity"/>
    <property type="evidence" value="ECO:0007669"/>
    <property type="project" value="TreeGrafter"/>
</dbReference>
<evidence type="ECO:0000256" key="2">
    <source>
        <dbReference type="ARBA" id="ARBA00022737"/>
    </source>
</evidence>
<evidence type="ECO:0000313" key="8">
    <source>
        <dbReference type="Proteomes" id="UP000053664"/>
    </source>
</evidence>
<feature type="domain" description="PX" evidence="6">
    <location>
        <begin position="366"/>
        <end position="509"/>
    </location>
</feature>
<dbReference type="CDD" id="cd11878">
    <property type="entry name" value="SH3_Bem1p_1"/>
    <property type="match status" value="1"/>
</dbReference>
<feature type="region of interest" description="Disordered" evidence="4">
    <location>
        <begin position="1"/>
        <end position="35"/>
    </location>
</feature>